<proteinExistence type="predicted"/>
<evidence type="ECO:0000256" key="1">
    <source>
        <dbReference type="SAM" id="MobiDB-lite"/>
    </source>
</evidence>
<gene>
    <name evidence="2" type="ORF">EV356DRAFT_567095</name>
</gene>
<dbReference type="Proteomes" id="UP000800092">
    <property type="component" value="Unassembled WGS sequence"/>
</dbReference>
<feature type="compositionally biased region" description="Polar residues" evidence="1">
    <location>
        <begin position="284"/>
        <end position="316"/>
    </location>
</feature>
<feature type="region of interest" description="Disordered" evidence="1">
    <location>
        <begin position="81"/>
        <end position="103"/>
    </location>
</feature>
<dbReference type="AlphaFoldDB" id="A0A6A6H8R4"/>
<evidence type="ECO:0000313" key="2">
    <source>
        <dbReference type="EMBL" id="KAF2234435.1"/>
    </source>
</evidence>
<dbReference type="OrthoDB" id="5316527at2759"/>
<feature type="compositionally biased region" description="Low complexity" evidence="1">
    <location>
        <begin position="327"/>
        <end position="342"/>
    </location>
</feature>
<sequence>MFRSRVIRARIQYRSILSQSRAPCRRSLQSFQHAENAPVQRVRFKKPSVFDWKRLASFGLYSGCAVAYFYLFFPEIEIEEEDSEGELSEVDESNTGEDEDLEDYEPDEDSIFIPLSLAKRKERSFYRGSDPEWQEFIKLAGDKQRHQKIQQELVALIMMHVTGNIRFSHSLGGAPKAGKIWLDIQFPNGPPPEFERTGIIITDDYIALAKKTSSELDEQRINRTLWPSAAFSSIYASMRVLWRIQWQKAKATLGIQTKPTREDEQLRQSMQAIQRMQEKHLGRSSRNMSSTPSNGIDKSASDSNPVQTQDSSTAKSAPTAGHAADRPTTTSSLPKLPSGSLPSGTEVPLVLHVFYANMDKNRVPPKMEPPRGTCIVSGLVEVSGSKARATLDVRAAYHPQEAKFVVISAAVRSFKLFRQPPMGGP</sequence>
<evidence type="ECO:0000313" key="3">
    <source>
        <dbReference type="Proteomes" id="UP000800092"/>
    </source>
</evidence>
<keyword evidence="3" id="KW-1185">Reference proteome</keyword>
<organism evidence="2 3">
    <name type="scientific">Viridothelium virens</name>
    <name type="common">Speckled blister lichen</name>
    <name type="synonym">Trypethelium virens</name>
    <dbReference type="NCBI Taxonomy" id="1048519"/>
    <lineage>
        <taxon>Eukaryota</taxon>
        <taxon>Fungi</taxon>
        <taxon>Dikarya</taxon>
        <taxon>Ascomycota</taxon>
        <taxon>Pezizomycotina</taxon>
        <taxon>Dothideomycetes</taxon>
        <taxon>Dothideomycetes incertae sedis</taxon>
        <taxon>Trypetheliales</taxon>
        <taxon>Trypetheliaceae</taxon>
        <taxon>Viridothelium</taxon>
    </lineage>
</organism>
<accession>A0A6A6H8R4</accession>
<reference evidence="2" key="1">
    <citation type="journal article" date="2020" name="Stud. Mycol.">
        <title>101 Dothideomycetes genomes: a test case for predicting lifestyles and emergence of pathogens.</title>
        <authorList>
            <person name="Haridas S."/>
            <person name="Albert R."/>
            <person name="Binder M."/>
            <person name="Bloem J."/>
            <person name="Labutti K."/>
            <person name="Salamov A."/>
            <person name="Andreopoulos B."/>
            <person name="Baker S."/>
            <person name="Barry K."/>
            <person name="Bills G."/>
            <person name="Bluhm B."/>
            <person name="Cannon C."/>
            <person name="Castanera R."/>
            <person name="Culley D."/>
            <person name="Daum C."/>
            <person name="Ezra D."/>
            <person name="Gonzalez J."/>
            <person name="Henrissat B."/>
            <person name="Kuo A."/>
            <person name="Liang C."/>
            <person name="Lipzen A."/>
            <person name="Lutzoni F."/>
            <person name="Magnuson J."/>
            <person name="Mondo S."/>
            <person name="Nolan M."/>
            <person name="Ohm R."/>
            <person name="Pangilinan J."/>
            <person name="Park H.-J."/>
            <person name="Ramirez L."/>
            <person name="Alfaro M."/>
            <person name="Sun H."/>
            <person name="Tritt A."/>
            <person name="Yoshinaga Y."/>
            <person name="Zwiers L.-H."/>
            <person name="Turgeon B."/>
            <person name="Goodwin S."/>
            <person name="Spatafora J."/>
            <person name="Crous P."/>
            <person name="Grigoriev I."/>
        </authorList>
    </citation>
    <scope>NUCLEOTIDE SEQUENCE</scope>
    <source>
        <strain evidence="2">Tuck. ex Michener</strain>
    </source>
</reference>
<name>A0A6A6H8R4_VIRVR</name>
<protein>
    <submittedName>
        <fullName evidence="2">Uncharacterized protein</fullName>
    </submittedName>
</protein>
<dbReference type="EMBL" id="ML991798">
    <property type="protein sequence ID" value="KAF2234435.1"/>
    <property type="molecule type" value="Genomic_DNA"/>
</dbReference>
<feature type="region of interest" description="Disordered" evidence="1">
    <location>
        <begin position="276"/>
        <end position="342"/>
    </location>
</feature>